<feature type="domain" description="ANTAR" evidence="1">
    <location>
        <begin position="127"/>
        <end position="188"/>
    </location>
</feature>
<dbReference type="EMBL" id="CP130318">
    <property type="protein sequence ID" value="WNQ12803.1"/>
    <property type="molecule type" value="Genomic_DNA"/>
</dbReference>
<name>A0AA96LGE3_9BACL</name>
<evidence type="ECO:0000313" key="2">
    <source>
        <dbReference type="EMBL" id="WNQ12803.1"/>
    </source>
</evidence>
<protein>
    <submittedName>
        <fullName evidence="2">ANTAR domain-containing protein</fullName>
    </submittedName>
</protein>
<dbReference type="PROSITE" id="PS50921">
    <property type="entry name" value="ANTAR"/>
    <property type="match status" value="1"/>
</dbReference>
<dbReference type="AlphaFoldDB" id="A0AA96LGE3"/>
<evidence type="ECO:0000313" key="3">
    <source>
        <dbReference type="Proteomes" id="UP001305702"/>
    </source>
</evidence>
<sequence length="204" mass="23415">MTLTMLLIDEIHSADSAVLRQEPAKRPHSMLASCGYEVRRVPDLSSLPEEGKADAVVLRSTPERLVEAGEELRRQSSLPLLWWYDGGALPEVPYDQGAEWDGMLSASMTADEVRWSVGISLLSFRRKERLRMENDQLTERLNDRRWIEQAKEILCEIKKIPEAEAYEFLRKQAMNERKKLVDVAKSIVKVYQLLRQMDKGGARS</sequence>
<dbReference type="Pfam" id="PF03861">
    <property type="entry name" value="ANTAR"/>
    <property type="match status" value="1"/>
</dbReference>
<dbReference type="Gene3D" id="1.10.10.10">
    <property type="entry name" value="Winged helix-like DNA-binding domain superfamily/Winged helix DNA-binding domain"/>
    <property type="match status" value="1"/>
</dbReference>
<gene>
    <name evidence="2" type="ORF">MJA45_07155</name>
</gene>
<dbReference type="SUPFAM" id="SSF52172">
    <property type="entry name" value="CheY-like"/>
    <property type="match status" value="1"/>
</dbReference>
<evidence type="ECO:0000259" key="1">
    <source>
        <dbReference type="PROSITE" id="PS50921"/>
    </source>
</evidence>
<dbReference type="SMART" id="SM01012">
    <property type="entry name" value="ANTAR"/>
    <property type="match status" value="1"/>
</dbReference>
<dbReference type="InterPro" id="IPR011006">
    <property type="entry name" value="CheY-like_superfamily"/>
</dbReference>
<accession>A0AA96LGE3</accession>
<dbReference type="Proteomes" id="UP001305702">
    <property type="component" value="Chromosome"/>
</dbReference>
<dbReference type="KEGG" id="paun:MJA45_07155"/>
<reference evidence="2 3" key="1">
    <citation type="submission" date="2022-02" db="EMBL/GenBank/DDBJ databases">
        <title>Paenibacillus sp. MBLB1776 Whole Genome Shotgun Sequencing.</title>
        <authorList>
            <person name="Hwang C.Y."/>
            <person name="Cho E.-S."/>
            <person name="Seo M.-J."/>
        </authorList>
    </citation>
    <scope>NUCLEOTIDE SEQUENCE [LARGE SCALE GENOMIC DNA]</scope>
    <source>
        <strain evidence="2 3">MBLB1776</strain>
    </source>
</reference>
<proteinExistence type="predicted"/>
<dbReference type="InterPro" id="IPR005561">
    <property type="entry name" value="ANTAR"/>
</dbReference>
<dbReference type="InterPro" id="IPR036388">
    <property type="entry name" value="WH-like_DNA-bd_sf"/>
</dbReference>
<dbReference type="GO" id="GO:0003723">
    <property type="term" value="F:RNA binding"/>
    <property type="evidence" value="ECO:0007669"/>
    <property type="project" value="InterPro"/>
</dbReference>
<organism evidence="2 3">
    <name type="scientific">Paenibacillus aurantius</name>
    <dbReference type="NCBI Taxonomy" id="2918900"/>
    <lineage>
        <taxon>Bacteria</taxon>
        <taxon>Bacillati</taxon>
        <taxon>Bacillota</taxon>
        <taxon>Bacilli</taxon>
        <taxon>Bacillales</taxon>
        <taxon>Paenibacillaceae</taxon>
        <taxon>Paenibacillus</taxon>
    </lineage>
</organism>
<keyword evidence="3" id="KW-1185">Reference proteome</keyword>
<dbReference type="RefSeq" id="WP_315606582.1">
    <property type="nucleotide sequence ID" value="NZ_CP130318.1"/>
</dbReference>